<dbReference type="EMBL" id="NGKW01000002">
    <property type="protein sequence ID" value="OTN95088.1"/>
    <property type="molecule type" value="Genomic_DNA"/>
</dbReference>
<comment type="caution">
    <text evidence="1">The sequence shown here is derived from an EMBL/GenBank/DDBJ whole genome shotgun (WGS) entry which is preliminary data.</text>
</comment>
<organism evidence="1 2">
    <name type="scientific">Enterococcus faecium</name>
    <name type="common">Streptococcus faecium</name>
    <dbReference type="NCBI Taxonomy" id="1352"/>
    <lineage>
        <taxon>Bacteria</taxon>
        <taxon>Bacillati</taxon>
        <taxon>Bacillota</taxon>
        <taxon>Bacilli</taxon>
        <taxon>Lactobacillales</taxon>
        <taxon>Enterococcaceae</taxon>
        <taxon>Enterococcus</taxon>
    </lineage>
</organism>
<feature type="non-terminal residue" evidence="1">
    <location>
        <position position="1"/>
    </location>
</feature>
<proteinExistence type="predicted"/>
<dbReference type="Proteomes" id="UP000194885">
    <property type="component" value="Unassembled WGS sequence"/>
</dbReference>
<dbReference type="AlphaFoldDB" id="A0A242BI96"/>
<sequence>TFNPYSLPANQTVSSDETTLYRECLL</sequence>
<reference evidence="1 2" key="1">
    <citation type="submission" date="2017-05" db="EMBL/GenBank/DDBJ databases">
        <title>The Genome Sequence of Enterococcus faecium 7H8_DIV0219.</title>
        <authorList>
            <consortium name="The Broad Institute Genomics Platform"/>
            <consortium name="The Broad Institute Genomic Center for Infectious Diseases"/>
            <person name="Earl A."/>
            <person name="Manson A."/>
            <person name="Schwartman J."/>
            <person name="Gilmore M."/>
            <person name="Abouelleil A."/>
            <person name="Cao P."/>
            <person name="Chapman S."/>
            <person name="Cusick C."/>
            <person name="Shea T."/>
            <person name="Young S."/>
            <person name="Neafsey D."/>
            <person name="Nusbaum C."/>
            <person name="Birren B."/>
        </authorList>
    </citation>
    <scope>NUCLEOTIDE SEQUENCE [LARGE SCALE GENOMIC DNA]</scope>
    <source>
        <strain evidence="1 2">7H8_DIV0219</strain>
    </source>
</reference>
<protein>
    <submittedName>
        <fullName evidence="1">Uncharacterized protein</fullName>
    </submittedName>
</protein>
<evidence type="ECO:0000313" key="1">
    <source>
        <dbReference type="EMBL" id="OTN95088.1"/>
    </source>
</evidence>
<accession>A0A242BI96</accession>
<evidence type="ECO:0000313" key="2">
    <source>
        <dbReference type="Proteomes" id="UP000194885"/>
    </source>
</evidence>
<name>A0A242BI96_ENTFC</name>
<gene>
    <name evidence="1" type="ORF">A5810_001336</name>
</gene>